<keyword evidence="3" id="KW-1185">Reference proteome</keyword>
<dbReference type="EMBL" id="AOKY01000171">
    <property type="protein sequence ID" value="KDB25866.1"/>
    <property type="molecule type" value="Genomic_DNA"/>
</dbReference>
<feature type="region of interest" description="Disordered" evidence="1">
    <location>
        <begin position="80"/>
        <end position="120"/>
    </location>
</feature>
<dbReference type="STRING" id="1215338.A0A059JD99"/>
<reference evidence="2 3" key="1">
    <citation type="submission" date="2014-02" db="EMBL/GenBank/DDBJ databases">
        <title>The Genome Sequence of Trichophyton interdigitale MR816.</title>
        <authorList>
            <consortium name="The Broad Institute Genomics Platform"/>
            <person name="Cuomo C.A."/>
            <person name="White T.C."/>
            <person name="Graser Y."/>
            <person name="Martinez-Rossi N."/>
            <person name="Heitman J."/>
            <person name="Young S.K."/>
            <person name="Zeng Q."/>
            <person name="Gargeya S."/>
            <person name="Abouelleil A."/>
            <person name="Alvarado L."/>
            <person name="Chapman S.B."/>
            <person name="Gainer-Dewar J."/>
            <person name="Goldberg J."/>
            <person name="Griggs A."/>
            <person name="Gujja S."/>
            <person name="Hansen M."/>
            <person name="Howarth C."/>
            <person name="Imamovic A."/>
            <person name="Larimer J."/>
            <person name="Martinez D."/>
            <person name="Murphy C."/>
            <person name="Pearson M.D."/>
            <person name="Persinoti G."/>
            <person name="Poon T."/>
            <person name="Priest M."/>
            <person name="Roberts A.D."/>
            <person name="Saif S."/>
            <person name="Shea T.D."/>
            <person name="Sykes S.N."/>
            <person name="Wortman J."/>
            <person name="Nusbaum C."/>
            <person name="Birren B."/>
        </authorList>
    </citation>
    <scope>NUCLEOTIDE SEQUENCE [LARGE SCALE GENOMIC DNA]</scope>
    <source>
        <strain evidence="2 3">MR816</strain>
    </source>
</reference>
<evidence type="ECO:0000256" key="1">
    <source>
        <dbReference type="SAM" id="MobiDB-lite"/>
    </source>
</evidence>
<organism evidence="2 3">
    <name type="scientific">Trichophyton interdigitale (strain MR816)</name>
    <dbReference type="NCBI Taxonomy" id="1215338"/>
    <lineage>
        <taxon>Eukaryota</taxon>
        <taxon>Fungi</taxon>
        <taxon>Dikarya</taxon>
        <taxon>Ascomycota</taxon>
        <taxon>Pezizomycotina</taxon>
        <taxon>Eurotiomycetes</taxon>
        <taxon>Eurotiomycetidae</taxon>
        <taxon>Onygenales</taxon>
        <taxon>Arthrodermataceae</taxon>
        <taxon>Trichophyton</taxon>
    </lineage>
</organism>
<evidence type="ECO:0000313" key="2">
    <source>
        <dbReference type="EMBL" id="KDB25866.1"/>
    </source>
</evidence>
<name>A0A059JD99_TRIIM</name>
<protein>
    <submittedName>
        <fullName evidence="2">Uncharacterized protein</fullName>
    </submittedName>
</protein>
<feature type="compositionally biased region" description="Low complexity" evidence="1">
    <location>
        <begin position="165"/>
        <end position="184"/>
    </location>
</feature>
<evidence type="ECO:0000313" key="3">
    <source>
        <dbReference type="Proteomes" id="UP000024533"/>
    </source>
</evidence>
<dbReference type="OrthoDB" id="5336357at2759"/>
<feature type="compositionally biased region" description="Acidic residues" evidence="1">
    <location>
        <begin position="92"/>
        <end position="103"/>
    </location>
</feature>
<proteinExistence type="predicted"/>
<sequence length="245" mass="26542">MKRKASLSTILSPRSSTSFYDRTVSPIPCSIGDAMVIDDTPQHLHSRTRKRFRNDRPDEQAVYDNTLRWLFSAQRQAENPGLYPEPITSIDDSLEGLEEDPSFQEDSTTTSLPKPDPLQKTLHHFFRPASAPARVSLAEANGNNATPNNSTDTNPSLSASTHVMPSQVPSSSSTSVGDASLSLSTTSGAGPGNGTGAVECEDIDMDRDTHTFTASATALTPAFQQRAWMDGKDITQPSSCYYLLS</sequence>
<feature type="compositionally biased region" description="Polar residues" evidence="1">
    <location>
        <begin position="141"/>
        <end position="164"/>
    </location>
</feature>
<dbReference type="HOGENOM" id="CLU_097209_0_0_1"/>
<dbReference type="AlphaFoldDB" id="A0A059JD99"/>
<gene>
    <name evidence="2" type="ORF">H109_02323</name>
</gene>
<accession>A0A059JD99</accession>
<dbReference type="Proteomes" id="UP000024533">
    <property type="component" value="Unassembled WGS sequence"/>
</dbReference>
<dbReference type="OMA" id="YDNTLRW"/>
<comment type="caution">
    <text evidence="2">The sequence shown here is derived from an EMBL/GenBank/DDBJ whole genome shotgun (WGS) entry which is preliminary data.</text>
</comment>
<feature type="region of interest" description="Disordered" evidence="1">
    <location>
        <begin position="140"/>
        <end position="194"/>
    </location>
</feature>